<dbReference type="Pfam" id="PF00581">
    <property type="entry name" value="Rhodanese"/>
    <property type="match status" value="1"/>
</dbReference>
<comment type="caution">
    <text evidence="3">The sequence shown here is derived from an EMBL/GenBank/DDBJ whole genome shotgun (WGS) entry which is preliminary data.</text>
</comment>
<gene>
    <name evidence="3" type="primary">mnmH</name>
    <name evidence="3" type="ORF">JWV37_07470</name>
</gene>
<dbReference type="SUPFAM" id="SSF52821">
    <property type="entry name" value="Rhodanese/Cell cycle control phosphatase"/>
    <property type="match status" value="1"/>
</dbReference>
<dbReference type="Proteomes" id="UP000703590">
    <property type="component" value="Unassembled WGS sequence"/>
</dbReference>
<dbReference type="InterPro" id="IPR027417">
    <property type="entry name" value="P-loop_NTPase"/>
</dbReference>
<evidence type="ECO:0000313" key="4">
    <source>
        <dbReference type="Proteomes" id="UP000703590"/>
    </source>
</evidence>
<dbReference type="PANTHER" id="PTHR30401:SF0">
    <property type="entry name" value="TRNA 2-SELENOURIDINE SYNTHASE"/>
    <property type="match status" value="1"/>
</dbReference>
<dbReference type="PROSITE" id="PS50206">
    <property type="entry name" value="RHODANESE_3"/>
    <property type="match status" value="1"/>
</dbReference>
<dbReference type="PANTHER" id="PTHR30401">
    <property type="entry name" value="TRNA 2-SELENOURIDINE SYNTHASE"/>
    <property type="match status" value="1"/>
</dbReference>
<keyword evidence="1" id="KW-0711">Selenium</keyword>
<reference evidence="4" key="2">
    <citation type="submission" date="2021-02" db="EMBL/GenBank/DDBJ databases">
        <title>Sulfurospirillum tamanensis sp. nov.</title>
        <authorList>
            <person name="Merkel A.Y."/>
        </authorList>
    </citation>
    <scope>NUCLEOTIDE SEQUENCE [LARGE SCALE GENOMIC DNA]</scope>
    <source>
        <strain evidence="4">T05b</strain>
    </source>
</reference>
<dbReference type="Gene3D" id="3.40.250.10">
    <property type="entry name" value="Rhodanese-like domain"/>
    <property type="match status" value="1"/>
</dbReference>
<dbReference type="SMART" id="SM00450">
    <property type="entry name" value="RHOD"/>
    <property type="match status" value="1"/>
</dbReference>
<dbReference type="NCBIfam" id="TIGR03167">
    <property type="entry name" value="tRNA_sel_U_synt"/>
    <property type="match status" value="1"/>
</dbReference>
<keyword evidence="4" id="KW-1185">Reference proteome</keyword>
<feature type="domain" description="Rhodanese" evidence="2">
    <location>
        <begin position="18"/>
        <end position="135"/>
    </location>
</feature>
<dbReference type="SUPFAM" id="SSF52540">
    <property type="entry name" value="P-loop containing nucleoside triphosphate hydrolases"/>
    <property type="match status" value="1"/>
</dbReference>
<organism evidence="3 4">
    <name type="scientific">Sulfurospirillum tamanense</name>
    <dbReference type="NCBI Taxonomy" id="2813362"/>
    <lineage>
        <taxon>Bacteria</taxon>
        <taxon>Pseudomonadati</taxon>
        <taxon>Campylobacterota</taxon>
        <taxon>Epsilonproteobacteria</taxon>
        <taxon>Campylobacterales</taxon>
        <taxon>Sulfurospirillaceae</taxon>
        <taxon>Sulfurospirillum</taxon>
    </lineage>
</organism>
<name>A0ABS2WTV0_9BACT</name>
<dbReference type="NCBIfam" id="NF008750">
    <property type="entry name" value="PRK11784.1-2"/>
    <property type="match status" value="1"/>
</dbReference>
<dbReference type="InterPro" id="IPR036873">
    <property type="entry name" value="Rhodanese-like_dom_sf"/>
</dbReference>
<dbReference type="InterPro" id="IPR058840">
    <property type="entry name" value="AAA_SelU"/>
</dbReference>
<evidence type="ECO:0000259" key="2">
    <source>
        <dbReference type="PROSITE" id="PS50206"/>
    </source>
</evidence>
<protein>
    <submittedName>
        <fullName evidence="3">tRNA 2-selenouridine(34) synthase MnmH</fullName>
    </submittedName>
</protein>
<reference evidence="3 4" key="3">
    <citation type="submission" date="2021-02" db="EMBL/GenBank/DDBJ databases">
        <authorList>
            <person name="Merkel A.Y."/>
        </authorList>
    </citation>
    <scope>NUCLEOTIDE SEQUENCE [LARGE SCALE GENOMIC DNA]</scope>
    <source>
        <strain evidence="3 4">T05b</strain>
    </source>
</reference>
<dbReference type="InterPro" id="IPR017582">
    <property type="entry name" value="SelU"/>
</dbReference>
<dbReference type="Pfam" id="PF26341">
    <property type="entry name" value="AAA_SelU"/>
    <property type="match status" value="1"/>
</dbReference>
<evidence type="ECO:0000313" key="3">
    <source>
        <dbReference type="EMBL" id="MBN2964614.1"/>
    </source>
</evidence>
<dbReference type="EMBL" id="JAFHKK010000014">
    <property type="protein sequence ID" value="MBN2964614.1"/>
    <property type="molecule type" value="Genomic_DNA"/>
</dbReference>
<sequence>MRLIEPEAFFETYAQYDLIIDARSPSEFATSHFPTAHNFFALDDTQRHEVGCVYKQESKFRAKALGAGYICANVSTHLASIYTRVPPGGKIALYCARGGLRSASFGLILDQIGYRVDRVKNGYKGIRNVIVALLEEPTLPPFITLFGNTGCGKTELLQHLSPVIDLEALAEHKGSVFGRQTHTQPSTKMFQNLLACAIKDVEKAPFCFIEGESKRIGKLMLPSSLYHAMYQGKKVRITAPLKDRIARIKKEYEAIDAPFFYYALDKISRFISKETKRTLCEAFDKGDLDTVVSLLLTEYYDKIYKYHHETIALENDSTCIEKLHTIGRAKWATSLCTVSKRAALI</sequence>
<reference evidence="3 4" key="1">
    <citation type="submission" date="2021-02" db="EMBL/GenBank/DDBJ databases">
        <title>Sulfurospirillum tamanensis sp. nov.</title>
        <authorList>
            <person name="Frolova A."/>
            <person name="Merkel A."/>
            <person name="Slobodkin A."/>
        </authorList>
    </citation>
    <scope>NUCLEOTIDE SEQUENCE [LARGE SCALE GENOMIC DNA]</scope>
    <source>
        <strain evidence="3 4">T05b</strain>
    </source>
</reference>
<accession>A0ABS2WTV0</accession>
<dbReference type="RefSeq" id="WP_205459164.1">
    <property type="nucleotide sequence ID" value="NZ_JAFHKK010000014.1"/>
</dbReference>
<proteinExistence type="predicted"/>
<evidence type="ECO:0000256" key="1">
    <source>
        <dbReference type="ARBA" id="ARBA00023266"/>
    </source>
</evidence>
<dbReference type="InterPro" id="IPR001763">
    <property type="entry name" value="Rhodanese-like_dom"/>
</dbReference>
<dbReference type="Gene3D" id="3.40.50.300">
    <property type="entry name" value="P-loop containing nucleotide triphosphate hydrolases"/>
    <property type="match status" value="1"/>
</dbReference>
<dbReference type="NCBIfam" id="NF008752">
    <property type="entry name" value="PRK11784.1-4"/>
    <property type="match status" value="1"/>
</dbReference>